<feature type="compositionally biased region" description="Low complexity" evidence="1">
    <location>
        <begin position="1"/>
        <end position="21"/>
    </location>
</feature>
<feature type="region of interest" description="Disordered" evidence="1">
    <location>
        <begin position="1"/>
        <end position="23"/>
    </location>
</feature>
<sequence>MKASYSYTSSKSTSSQSPAPSVHVSFNNNVEALSPSQVKSTSFKHTVQSELALKNEKTQVLHSNQKNWEQNVRKKLVAKAFPEPSNDLMHIRNRNINSEYQEWFKTHQNAQQHIQVRFDQQITNVRDSGKTLSKSFEKPAHQKGYQRPNIRKPKKVPTREKSRSR</sequence>
<accession>A0A3B1AXN2</accession>
<name>A0A3B1AXN2_9ZZZZ</name>
<organism evidence="2">
    <name type="scientific">hydrothermal vent metagenome</name>
    <dbReference type="NCBI Taxonomy" id="652676"/>
    <lineage>
        <taxon>unclassified sequences</taxon>
        <taxon>metagenomes</taxon>
        <taxon>ecological metagenomes</taxon>
    </lineage>
</organism>
<feature type="region of interest" description="Disordered" evidence="1">
    <location>
        <begin position="129"/>
        <end position="165"/>
    </location>
</feature>
<proteinExistence type="predicted"/>
<protein>
    <submittedName>
        <fullName evidence="2">Uncharacterized protein</fullName>
    </submittedName>
</protein>
<evidence type="ECO:0000256" key="1">
    <source>
        <dbReference type="SAM" id="MobiDB-lite"/>
    </source>
</evidence>
<dbReference type="AlphaFoldDB" id="A0A3B1AXN2"/>
<evidence type="ECO:0000313" key="2">
    <source>
        <dbReference type="EMBL" id="VAX06531.1"/>
    </source>
</evidence>
<dbReference type="EMBL" id="UOFW01000166">
    <property type="protein sequence ID" value="VAX06531.1"/>
    <property type="molecule type" value="Genomic_DNA"/>
</dbReference>
<gene>
    <name evidence="2" type="ORF">MNBD_ALPHA03-1198</name>
</gene>
<reference evidence="2" key="1">
    <citation type="submission" date="2018-06" db="EMBL/GenBank/DDBJ databases">
        <authorList>
            <person name="Zhirakovskaya E."/>
        </authorList>
    </citation>
    <scope>NUCLEOTIDE SEQUENCE</scope>
</reference>